<dbReference type="Gene3D" id="1.20.1600.10">
    <property type="entry name" value="Outer membrane efflux proteins (OEP)"/>
    <property type="match status" value="1"/>
</dbReference>
<dbReference type="InterPro" id="IPR003423">
    <property type="entry name" value="OMP_efflux"/>
</dbReference>
<comment type="similarity">
    <text evidence="1 2">Belongs to the outer membrane factor (OMF) (TC 1.B.17) family.</text>
</comment>
<keyword evidence="4" id="KW-1185">Reference proteome</keyword>
<name>A0A6L5XNN1_9BACT</name>
<dbReference type="EMBL" id="VUMH01000014">
    <property type="protein sequence ID" value="MSS28817.1"/>
    <property type="molecule type" value="Genomic_DNA"/>
</dbReference>
<evidence type="ECO:0000313" key="4">
    <source>
        <dbReference type="Proteomes" id="UP000477488"/>
    </source>
</evidence>
<dbReference type="Gene3D" id="2.20.200.10">
    <property type="entry name" value="Outer membrane efflux proteins (OEP)"/>
    <property type="match status" value="1"/>
</dbReference>
<evidence type="ECO:0000256" key="1">
    <source>
        <dbReference type="ARBA" id="ARBA00007613"/>
    </source>
</evidence>
<dbReference type="NCBIfam" id="TIGR01845">
    <property type="entry name" value="outer_NodT"/>
    <property type="match status" value="1"/>
</dbReference>
<dbReference type="RefSeq" id="WP_154512600.1">
    <property type="nucleotide sequence ID" value="NZ_DBFWWU010000197.1"/>
</dbReference>
<proteinExistence type="inferred from homology"/>
<evidence type="ECO:0000313" key="3">
    <source>
        <dbReference type="EMBL" id="MSS28817.1"/>
    </source>
</evidence>
<gene>
    <name evidence="3" type="ORF">FYJ44_12430</name>
</gene>
<keyword evidence="2" id="KW-1134">Transmembrane beta strand</keyword>
<dbReference type="AlphaFoldDB" id="A0A6L5XNN1"/>
<reference evidence="3 4" key="1">
    <citation type="submission" date="2019-09" db="EMBL/GenBank/DDBJ databases">
        <title>In-depth cultivation of the pig gut microbiome towards novel bacterial diversity and tailored functional studies.</title>
        <authorList>
            <person name="Wylensek D."/>
            <person name="Hitch T.C.A."/>
            <person name="Clavel T."/>
        </authorList>
    </citation>
    <scope>NUCLEOTIDE SEQUENCE [LARGE SCALE GENOMIC DNA]</scope>
    <source>
        <strain evidence="3 4">PG-178-WT-4</strain>
    </source>
</reference>
<dbReference type="Pfam" id="PF02321">
    <property type="entry name" value="OEP"/>
    <property type="match status" value="2"/>
</dbReference>
<keyword evidence="2" id="KW-0449">Lipoprotein</keyword>
<dbReference type="Proteomes" id="UP000477488">
    <property type="component" value="Unassembled WGS sequence"/>
</dbReference>
<protein>
    <submittedName>
        <fullName evidence="3">Efflux transporter outer membrane subunit</fullName>
    </submittedName>
</protein>
<keyword evidence="2" id="KW-0564">Palmitate</keyword>
<dbReference type="GO" id="GO:0015562">
    <property type="term" value="F:efflux transmembrane transporter activity"/>
    <property type="evidence" value="ECO:0007669"/>
    <property type="project" value="InterPro"/>
</dbReference>
<dbReference type="InterPro" id="IPR010131">
    <property type="entry name" value="MdtP/NodT-like"/>
</dbReference>
<evidence type="ECO:0000256" key="2">
    <source>
        <dbReference type="RuleBase" id="RU362097"/>
    </source>
</evidence>
<dbReference type="PANTHER" id="PTHR30203:SF33">
    <property type="entry name" value="BLR4455 PROTEIN"/>
    <property type="match status" value="1"/>
</dbReference>
<comment type="caution">
    <text evidence="3">The sequence shown here is derived from an EMBL/GenBank/DDBJ whole genome shotgun (WGS) entry which is preliminary data.</text>
</comment>
<accession>A0A6L5XNN1</accession>
<dbReference type="GO" id="GO:0005886">
    <property type="term" value="C:plasma membrane"/>
    <property type="evidence" value="ECO:0007669"/>
    <property type="project" value="UniProtKB-SubCell"/>
</dbReference>
<keyword evidence="2" id="KW-0812">Transmembrane</keyword>
<sequence length="517" mass="56039">MNAPYTIRRAPAFAAIRALTLAATFALLLSACSLAPRYERPEQDIPEQWRKVDLGSAPLNTDWWTRFNDPVLTALVEEALKNNQDLAESLARIDSAAAQVGVATSALFPYVSADGGASSQSSSTRVANYSTQADRTNTNYQGSLNASWELDFWGKYRNNRTMLSDVLMNSVVGHEALRLSVAGQTAQGYFALLALDMQLDTARRTLKSREDAFGIYTSRYKQGDITELDWQRARAEVETARAQVHTSTVAVDQAEAALAVLLGRSPRDIINSAMPRGMAIGMLPSPPVLPAGLPSELLERRPDVRAAEYLVMAYNANIGVARAQFFPSISLTGMLGTLSAAVGNLFINPSAAWSYGASGTLPILDFGNNWYNLKDAEAQKKAAIAVYLKTVQTAFQDIRTSLTSQREADAIVRSMQIQVESLRRAVDIARLQYDNGYTDYLTVLDAERQLFSAELQLAAALRDRLNAVVSVCMALGGGWADPGKSPSFPVVNTERLLQEETGVGKTAPAAAPASNGN</sequence>
<keyword evidence="2" id="KW-0472">Membrane</keyword>
<organism evidence="3 4">
    <name type="scientific">Desulfovibrio porci</name>
    <dbReference type="NCBI Taxonomy" id="2605782"/>
    <lineage>
        <taxon>Bacteria</taxon>
        <taxon>Pseudomonadati</taxon>
        <taxon>Thermodesulfobacteriota</taxon>
        <taxon>Desulfovibrionia</taxon>
        <taxon>Desulfovibrionales</taxon>
        <taxon>Desulfovibrionaceae</taxon>
        <taxon>Desulfovibrio</taxon>
    </lineage>
</organism>
<dbReference type="PANTHER" id="PTHR30203">
    <property type="entry name" value="OUTER MEMBRANE CATION EFFLUX PROTEIN"/>
    <property type="match status" value="1"/>
</dbReference>
<dbReference type="SUPFAM" id="SSF56954">
    <property type="entry name" value="Outer membrane efflux proteins (OEP)"/>
    <property type="match status" value="1"/>
</dbReference>
<comment type="subcellular location">
    <subcellularLocation>
        <location evidence="2">Cell membrane</location>
        <topology evidence="2">Lipid-anchor</topology>
    </subcellularLocation>
</comment>